<dbReference type="AlphaFoldDB" id="X1KGJ0"/>
<protein>
    <submittedName>
        <fullName evidence="1">Uncharacterized protein</fullName>
    </submittedName>
</protein>
<organism evidence="1">
    <name type="scientific">marine sediment metagenome</name>
    <dbReference type="NCBI Taxonomy" id="412755"/>
    <lineage>
        <taxon>unclassified sequences</taxon>
        <taxon>metagenomes</taxon>
        <taxon>ecological metagenomes</taxon>
    </lineage>
</organism>
<accession>X1KGJ0</accession>
<feature type="non-terminal residue" evidence="1">
    <location>
        <position position="1"/>
    </location>
</feature>
<sequence>TPFVPFPKPYTFYPGDELNISLQESDVGTITAKDIRIALVETVRKVG</sequence>
<reference evidence="1" key="1">
    <citation type="journal article" date="2014" name="Front. Microbiol.">
        <title>High frequency of phylogenetically diverse reductive dehalogenase-homologous genes in deep subseafloor sedimentary metagenomes.</title>
        <authorList>
            <person name="Kawai M."/>
            <person name="Futagami T."/>
            <person name="Toyoda A."/>
            <person name="Takaki Y."/>
            <person name="Nishi S."/>
            <person name="Hori S."/>
            <person name="Arai W."/>
            <person name="Tsubouchi T."/>
            <person name="Morono Y."/>
            <person name="Uchiyama I."/>
            <person name="Ito T."/>
            <person name="Fujiyama A."/>
            <person name="Inagaki F."/>
            <person name="Takami H."/>
        </authorList>
    </citation>
    <scope>NUCLEOTIDE SEQUENCE</scope>
    <source>
        <strain evidence="1">Expedition CK06-06</strain>
    </source>
</reference>
<evidence type="ECO:0000313" key="1">
    <source>
        <dbReference type="EMBL" id="GAH81183.1"/>
    </source>
</evidence>
<comment type="caution">
    <text evidence="1">The sequence shown here is derived from an EMBL/GenBank/DDBJ whole genome shotgun (WGS) entry which is preliminary data.</text>
</comment>
<gene>
    <name evidence="1" type="ORF">S03H2_68174</name>
</gene>
<proteinExistence type="predicted"/>
<name>X1KGJ0_9ZZZZ</name>
<dbReference type="EMBL" id="BARU01044775">
    <property type="protein sequence ID" value="GAH81183.1"/>
    <property type="molecule type" value="Genomic_DNA"/>
</dbReference>